<dbReference type="InterPro" id="IPR014710">
    <property type="entry name" value="RmlC-like_jellyroll"/>
</dbReference>
<proteinExistence type="predicted"/>
<organism evidence="3 4">
    <name type="scientific">Plasticicumulans acidivorans</name>
    <dbReference type="NCBI Taxonomy" id="886464"/>
    <lineage>
        <taxon>Bacteria</taxon>
        <taxon>Pseudomonadati</taxon>
        <taxon>Pseudomonadota</taxon>
        <taxon>Gammaproteobacteria</taxon>
        <taxon>Candidatus Competibacteraceae</taxon>
        <taxon>Plasticicumulans</taxon>
    </lineage>
</organism>
<evidence type="ECO:0000313" key="4">
    <source>
        <dbReference type="Proteomes" id="UP000246569"/>
    </source>
</evidence>
<dbReference type="OrthoDB" id="116921at2"/>
<comment type="caution">
    <text evidence="3">The sequence shown here is derived from an EMBL/GenBank/DDBJ whole genome shotgun (WGS) entry which is preliminary data.</text>
</comment>
<dbReference type="InterPro" id="IPR013096">
    <property type="entry name" value="Cupin_2"/>
</dbReference>
<dbReference type="InterPro" id="IPR011051">
    <property type="entry name" value="RmlC_Cupin_sf"/>
</dbReference>
<dbReference type="PANTHER" id="PTHR35848">
    <property type="entry name" value="OXALATE-BINDING PROTEIN"/>
    <property type="match status" value="1"/>
</dbReference>
<sequence length="159" mass="16897">MSEPKPIAVVAAQVPPRAVASAYPEPFAARMAGREKRALGDVFGLRNFGVNLTRLAPGAVSALRHGHSRQDEFLYILAGQAVLISNAGETLLEPGMCAGCPAGSGDAYQLANRGSDDVLYLEIGDRSPGDVVSYPDDDLQAVMGDDGRWHFAHKDGRAY</sequence>
<evidence type="ECO:0000256" key="1">
    <source>
        <dbReference type="ARBA" id="ARBA00022723"/>
    </source>
</evidence>
<feature type="domain" description="Cupin type-2" evidence="2">
    <location>
        <begin position="52"/>
        <end position="123"/>
    </location>
</feature>
<reference evidence="3 4" key="1">
    <citation type="submission" date="2018-05" db="EMBL/GenBank/DDBJ databases">
        <title>Genomic Encyclopedia of Type Strains, Phase IV (KMG-IV): sequencing the most valuable type-strain genomes for metagenomic binning, comparative biology and taxonomic classification.</title>
        <authorList>
            <person name="Goeker M."/>
        </authorList>
    </citation>
    <scope>NUCLEOTIDE SEQUENCE [LARGE SCALE GENOMIC DNA]</scope>
    <source>
        <strain evidence="3 4">DSM 23606</strain>
    </source>
</reference>
<evidence type="ECO:0000259" key="2">
    <source>
        <dbReference type="Pfam" id="PF07883"/>
    </source>
</evidence>
<protein>
    <submittedName>
        <fullName evidence="3">Putative cupin superfamily protein</fullName>
    </submittedName>
</protein>
<dbReference type="Proteomes" id="UP000246569">
    <property type="component" value="Unassembled WGS sequence"/>
</dbReference>
<dbReference type="Pfam" id="PF07883">
    <property type="entry name" value="Cupin_2"/>
    <property type="match status" value="1"/>
</dbReference>
<keyword evidence="4" id="KW-1185">Reference proteome</keyword>
<dbReference type="SUPFAM" id="SSF51182">
    <property type="entry name" value="RmlC-like cupins"/>
    <property type="match status" value="1"/>
</dbReference>
<evidence type="ECO:0000313" key="3">
    <source>
        <dbReference type="EMBL" id="PWV61687.1"/>
    </source>
</evidence>
<dbReference type="Gene3D" id="2.60.120.10">
    <property type="entry name" value="Jelly Rolls"/>
    <property type="match status" value="1"/>
</dbReference>
<dbReference type="CDD" id="cd02224">
    <property type="entry name" value="cupin_SPO2919-like"/>
    <property type="match status" value="1"/>
</dbReference>
<dbReference type="InterPro" id="IPR051610">
    <property type="entry name" value="GPI/OXD"/>
</dbReference>
<dbReference type="EMBL" id="QGTJ01000005">
    <property type="protein sequence ID" value="PWV61687.1"/>
    <property type="molecule type" value="Genomic_DNA"/>
</dbReference>
<dbReference type="GO" id="GO:0046872">
    <property type="term" value="F:metal ion binding"/>
    <property type="evidence" value="ECO:0007669"/>
    <property type="project" value="UniProtKB-KW"/>
</dbReference>
<dbReference type="PANTHER" id="PTHR35848:SF9">
    <property type="entry name" value="SLL1358 PROTEIN"/>
    <property type="match status" value="1"/>
</dbReference>
<keyword evidence="1" id="KW-0479">Metal-binding</keyword>
<name>A0A317MUU0_9GAMM</name>
<accession>A0A317MUU0</accession>
<gene>
    <name evidence="3" type="ORF">C7443_105115</name>
</gene>
<dbReference type="AlphaFoldDB" id="A0A317MUU0"/>
<dbReference type="RefSeq" id="WP_110018473.1">
    <property type="nucleotide sequence ID" value="NZ_QGTJ01000005.1"/>
</dbReference>